<protein>
    <recommendedName>
        <fullName evidence="6 13">Ribonuclease HII</fullName>
        <shortName evidence="13">RNase HII</shortName>
        <ecNumber evidence="5 13">3.1.26.4</ecNumber>
    </recommendedName>
</protein>
<keyword evidence="7 13" id="KW-0963">Cytoplasm</keyword>
<comment type="catalytic activity">
    <reaction evidence="1 13 14 15">
        <text>Endonucleolytic cleavage to 5'-phosphomonoester.</text>
        <dbReference type="EC" id="3.1.26.4"/>
    </reaction>
</comment>
<evidence type="ECO:0000259" key="16">
    <source>
        <dbReference type="PROSITE" id="PS51975"/>
    </source>
</evidence>
<feature type="binding site" evidence="13 14">
    <location>
        <position position="79"/>
    </location>
    <ligand>
        <name>a divalent metal cation</name>
        <dbReference type="ChEBI" id="CHEBI:60240"/>
    </ligand>
</feature>
<evidence type="ECO:0000313" key="17">
    <source>
        <dbReference type="EMBL" id="PNV65657.1"/>
    </source>
</evidence>
<proteinExistence type="inferred from homology"/>
<sequence length="262" mass="28529">MGLTVADVKRRLREADEREFAVLERALVADSRKGVRDAVEAARRRIEAEAAERARLEGLYAFERELAAARGGGVVVGLDEVGRGPLAGPLAVGAVVLPDEPKIAGLDDSKRLKPAERERVAVQVRKTARAWAVEYVEAREIDEHGMTASLATAFRRAVARVEAAGVPVDVVLLDGNPLRFDEREVNVVKGDGRCASIAAASIVAKVERDTLMCRYAEEYPEYGFESCKGYASPAHIEAIRRYGLTPIHRASFCTAVSQPTLF</sequence>
<dbReference type="Gene3D" id="3.30.420.10">
    <property type="entry name" value="Ribonuclease H-like superfamily/Ribonuclease H"/>
    <property type="match status" value="1"/>
</dbReference>
<dbReference type="GO" id="GO:0005737">
    <property type="term" value="C:cytoplasm"/>
    <property type="evidence" value="ECO:0007669"/>
    <property type="project" value="UniProtKB-SubCell"/>
</dbReference>
<evidence type="ECO:0000256" key="10">
    <source>
        <dbReference type="ARBA" id="ARBA00022759"/>
    </source>
</evidence>
<dbReference type="NCBIfam" id="NF000595">
    <property type="entry name" value="PRK00015.1-3"/>
    <property type="match status" value="1"/>
</dbReference>
<dbReference type="AlphaFoldDB" id="A0A2K2U5S2"/>
<evidence type="ECO:0000256" key="3">
    <source>
        <dbReference type="ARBA" id="ARBA00004496"/>
    </source>
</evidence>
<dbReference type="SUPFAM" id="SSF53098">
    <property type="entry name" value="Ribonuclease H-like"/>
    <property type="match status" value="1"/>
</dbReference>
<keyword evidence="9 13" id="KW-0479">Metal-binding</keyword>
<feature type="binding site" evidence="13 14">
    <location>
        <position position="80"/>
    </location>
    <ligand>
        <name>a divalent metal cation</name>
        <dbReference type="ChEBI" id="CHEBI:60240"/>
    </ligand>
</feature>
<dbReference type="GO" id="GO:0003723">
    <property type="term" value="F:RNA binding"/>
    <property type="evidence" value="ECO:0007669"/>
    <property type="project" value="UniProtKB-UniRule"/>
</dbReference>
<evidence type="ECO:0000256" key="11">
    <source>
        <dbReference type="ARBA" id="ARBA00022801"/>
    </source>
</evidence>
<comment type="subcellular location">
    <subcellularLocation>
        <location evidence="3 13">Cytoplasm</location>
    </subcellularLocation>
</comment>
<organism evidence="17 18">
    <name type="scientific">Rubneribacter badeniensis</name>
    <dbReference type="NCBI Taxonomy" id="2070688"/>
    <lineage>
        <taxon>Bacteria</taxon>
        <taxon>Bacillati</taxon>
        <taxon>Actinomycetota</taxon>
        <taxon>Coriobacteriia</taxon>
        <taxon>Eggerthellales</taxon>
        <taxon>Eggerthellaceae</taxon>
        <taxon>Rubneribacter</taxon>
    </lineage>
</organism>
<dbReference type="InterPro" id="IPR022898">
    <property type="entry name" value="RNase_HII"/>
</dbReference>
<dbReference type="RefSeq" id="WP_103262811.1">
    <property type="nucleotide sequence ID" value="NZ_PPEL01000021.1"/>
</dbReference>
<dbReference type="EC" id="3.1.26.4" evidence="5 13"/>
<dbReference type="GO" id="GO:0032299">
    <property type="term" value="C:ribonuclease H2 complex"/>
    <property type="evidence" value="ECO:0007669"/>
    <property type="project" value="TreeGrafter"/>
</dbReference>
<reference evidence="17 18" key="1">
    <citation type="journal article" date="2018" name="Int. J. Syst. Evol. Microbiol.">
        <title>Rubneribacter badeniensis gen. nov., sp. nov. and Enteroscipio rubneri gen. nov., sp. nov., new members of the Eggerthellaceae isolated from human faeces.</title>
        <authorList>
            <person name="Danylec N."/>
            <person name="Gobl A."/>
            <person name="Stoll D.A."/>
            <person name="Hetzer B."/>
            <person name="Kulling S.E."/>
            <person name="Huch M."/>
        </authorList>
    </citation>
    <scope>NUCLEOTIDE SEQUENCE [LARGE SCALE GENOMIC DNA]</scope>
    <source>
        <strain evidence="17 18">ResAG-85</strain>
    </source>
</reference>
<dbReference type="GO" id="GO:0043137">
    <property type="term" value="P:DNA replication, removal of RNA primer"/>
    <property type="evidence" value="ECO:0007669"/>
    <property type="project" value="TreeGrafter"/>
</dbReference>
<keyword evidence="11 13" id="KW-0378">Hydrolase</keyword>
<dbReference type="InterPro" id="IPR001352">
    <property type="entry name" value="RNase_HII/HIII"/>
</dbReference>
<gene>
    <name evidence="13" type="primary">rnhB</name>
    <name evidence="17" type="ORF">C2L80_05345</name>
</gene>
<dbReference type="InterPro" id="IPR024567">
    <property type="entry name" value="RNase_HII/HIII_dom"/>
</dbReference>
<comment type="caution">
    <text evidence="17">The sequence shown here is derived from an EMBL/GenBank/DDBJ whole genome shotgun (WGS) entry which is preliminary data.</text>
</comment>
<name>A0A2K2U5S2_9ACTN</name>
<dbReference type="InterPro" id="IPR012337">
    <property type="entry name" value="RNaseH-like_sf"/>
</dbReference>
<evidence type="ECO:0000256" key="15">
    <source>
        <dbReference type="RuleBase" id="RU003515"/>
    </source>
</evidence>
<dbReference type="EMBL" id="PPEL01000021">
    <property type="protein sequence ID" value="PNV65657.1"/>
    <property type="molecule type" value="Genomic_DNA"/>
</dbReference>
<comment type="similarity">
    <text evidence="4">Belongs to the RNase HII family. RnhC subfamily.</text>
</comment>
<keyword evidence="8 13" id="KW-0540">Nuclease</keyword>
<dbReference type="PROSITE" id="PS51975">
    <property type="entry name" value="RNASE_H_2"/>
    <property type="match status" value="1"/>
</dbReference>
<dbReference type="NCBIfam" id="NF000594">
    <property type="entry name" value="PRK00015.1-1"/>
    <property type="match status" value="1"/>
</dbReference>
<evidence type="ECO:0000256" key="7">
    <source>
        <dbReference type="ARBA" id="ARBA00022490"/>
    </source>
</evidence>
<dbReference type="HAMAP" id="MF_00052_B">
    <property type="entry name" value="RNase_HII_B"/>
    <property type="match status" value="1"/>
</dbReference>
<comment type="function">
    <text evidence="2 13 15">Endonuclease that specifically degrades the RNA of RNA-DNA hybrids.</text>
</comment>
<feature type="domain" description="RNase H type-2" evidence="16">
    <location>
        <begin position="73"/>
        <end position="262"/>
    </location>
</feature>
<feature type="binding site" evidence="13 14">
    <location>
        <position position="174"/>
    </location>
    <ligand>
        <name>a divalent metal cation</name>
        <dbReference type="ChEBI" id="CHEBI:60240"/>
    </ligand>
</feature>
<dbReference type="GO" id="GO:0006298">
    <property type="term" value="P:mismatch repair"/>
    <property type="evidence" value="ECO:0007669"/>
    <property type="project" value="TreeGrafter"/>
</dbReference>
<accession>A0A2K2U5S2</accession>
<dbReference type="Pfam" id="PF01351">
    <property type="entry name" value="RNase_HII"/>
    <property type="match status" value="1"/>
</dbReference>
<evidence type="ECO:0000256" key="14">
    <source>
        <dbReference type="PROSITE-ProRule" id="PRU01319"/>
    </source>
</evidence>
<evidence type="ECO:0000256" key="13">
    <source>
        <dbReference type="HAMAP-Rule" id="MF_00052"/>
    </source>
</evidence>
<evidence type="ECO:0000256" key="2">
    <source>
        <dbReference type="ARBA" id="ARBA00004065"/>
    </source>
</evidence>
<evidence type="ECO:0000256" key="12">
    <source>
        <dbReference type="ARBA" id="ARBA00023211"/>
    </source>
</evidence>
<dbReference type="GO" id="GO:0004523">
    <property type="term" value="F:RNA-DNA hybrid ribonuclease activity"/>
    <property type="evidence" value="ECO:0007669"/>
    <property type="project" value="UniProtKB-UniRule"/>
</dbReference>
<dbReference type="PANTHER" id="PTHR10954">
    <property type="entry name" value="RIBONUCLEASE H2 SUBUNIT A"/>
    <property type="match status" value="1"/>
</dbReference>
<evidence type="ECO:0000256" key="8">
    <source>
        <dbReference type="ARBA" id="ARBA00022722"/>
    </source>
</evidence>
<dbReference type="InterPro" id="IPR036397">
    <property type="entry name" value="RNaseH_sf"/>
</dbReference>
<dbReference type="Proteomes" id="UP000236488">
    <property type="component" value="Unassembled WGS sequence"/>
</dbReference>
<evidence type="ECO:0000256" key="1">
    <source>
        <dbReference type="ARBA" id="ARBA00000077"/>
    </source>
</evidence>
<comment type="cofactor">
    <cofactor evidence="13 14">
        <name>Mn(2+)</name>
        <dbReference type="ChEBI" id="CHEBI:29035"/>
    </cofactor>
    <cofactor evidence="13 14">
        <name>Mg(2+)</name>
        <dbReference type="ChEBI" id="CHEBI:18420"/>
    </cofactor>
    <text evidence="13 14">Manganese or magnesium. Binds 1 divalent metal ion per monomer in the absence of substrate. May bind a second metal ion after substrate binding.</text>
</comment>
<evidence type="ECO:0000256" key="5">
    <source>
        <dbReference type="ARBA" id="ARBA00012180"/>
    </source>
</evidence>
<evidence type="ECO:0000313" key="18">
    <source>
        <dbReference type="Proteomes" id="UP000236488"/>
    </source>
</evidence>
<dbReference type="GO" id="GO:0030145">
    <property type="term" value="F:manganese ion binding"/>
    <property type="evidence" value="ECO:0007669"/>
    <property type="project" value="UniProtKB-UniRule"/>
</dbReference>
<keyword evidence="12 13" id="KW-0464">Manganese</keyword>
<dbReference type="CDD" id="cd07182">
    <property type="entry name" value="RNase_HII_bacteria_HII_like"/>
    <property type="match status" value="1"/>
</dbReference>
<evidence type="ECO:0000256" key="9">
    <source>
        <dbReference type="ARBA" id="ARBA00022723"/>
    </source>
</evidence>
<keyword evidence="18" id="KW-1185">Reference proteome</keyword>
<evidence type="ECO:0000256" key="6">
    <source>
        <dbReference type="ARBA" id="ARBA00019179"/>
    </source>
</evidence>
<dbReference type="PANTHER" id="PTHR10954:SF23">
    <property type="entry name" value="RIBONUCLEASE"/>
    <property type="match status" value="1"/>
</dbReference>
<keyword evidence="10 13" id="KW-0255">Endonuclease</keyword>
<evidence type="ECO:0000256" key="4">
    <source>
        <dbReference type="ARBA" id="ARBA00008378"/>
    </source>
</evidence>